<keyword evidence="2" id="KW-0479">Metal-binding</keyword>
<evidence type="ECO:0000256" key="3">
    <source>
        <dbReference type="ARBA" id="ARBA00023027"/>
    </source>
</evidence>
<dbReference type="Gene3D" id="1.20.1090.10">
    <property type="entry name" value="Dehydroquinate synthase-like - alpha domain"/>
    <property type="match status" value="1"/>
</dbReference>
<evidence type="ECO:0000313" key="6">
    <source>
        <dbReference type="Proteomes" id="UP000008983"/>
    </source>
</evidence>
<protein>
    <recommendedName>
        <fullName evidence="4">3-dehydroquinate synthase C-terminal domain-containing protein</fullName>
    </recommendedName>
</protein>
<dbReference type="RefSeq" id="XP_004034895.1">
    <property type="nucleotide sequence ID" value="XM_004034847.1"/>
</dbReference>
<keyword evidence="3" id="KW-0520">NAD</keyword>
<dbReference type="GeneID" id="14907559"/>
<keyword evidence="6" id="KW-1185">Reference proteome</keyword>
<dbReference type="InterPro" id="IPR056179">
    <property type="entry name" value="DHQS_C"/>
</dbReference>
<evidence type="ECO:0000259" key="4">
    <source>
        <dbReference type="Pfam" id="PF24621"/>
    </source>
</evidence>
<dbReference type="InParanoid" id="G0QTN6"/>
<dbReference type="GO" id="GO:0003856">
    <property type="term" value="F:3-dehydroquinate synthase activity"/>
    <property type="evidence" value="ECO:0007669"/>
    <property type="project" value="TreeGrafter"/>
</dbReference>
<gene>
    <name evidence="5" type="ORF">IMG5_110250</name>
</gene>
<evidence type="ECO:0000256" key="1">
    <source>
        <dbReference type="ARBA" id="ARBA00001941"/>
    </source>
</evidence>
<organism evidence="5 6">
    <name type="scientific">Ichthyophthirius multifiliis</name>
    <name type="common">White spot disease agent</name>
    <name type="synonym">Ich</name>
    <dbReference type="NCBI Taxonomy" id="5932"/>
    <lineage>
        <taxon>Eukaryota</taxon>
        <taxon>Sar</taxon>
        <taxon>Alveolata</taxon>
        <taxon>Ciliophora</taxon>
        <taxon>Intramacronucleata</taxon>
        <taxon>Oligohymenophorea</taxon>
        <taxon>Hymenostomatida</taxon>
        <taxon>Ophryoglenina</taxon>
        <taxon>Ichthyophthirius</taxon>
    </lineage>
</organism>
<reference evidence="5 6" key="1">
    <citation type="submission" date="2011-07" db="EMBL/GenBank/DDBJ databases">
        <authorList>
            <person name="Coyne R."/>
            <person name="Brami D."/>
            <person name="Johnson J."/>
            <person name="Hostetler J."/>
            <person name="Hannick L."/>
            <person name="Clark T."/>
            <person name="Cassidy-Hanley D."/>
            <person name="Inman J."/>
        </authorList>
    </citation>
    <scope>NUCLEOTIDE SEQUENCE [LARGE SCALE GENOMIC DNA]</scope>
    <source>
        <strain evidence="5 6">G5</strain>
    </source>
</reference>
<dbReference type="Proteomes" id="UP000008983">
    <property type="component" value="Unassembled WGS sequence"/>
</dbReference>
<dbReference type="STRING" id="857967.G0QTN6"/>
<proteinExistence type="predicted"/>
<feature type="domain" description="3-dehydroquinate synthase C-terminal" evidence="4">
    <location>
        <begin position="26"/>
        <end position="160"/>
    </location>
</feature>
<comment type="cofactor">
    <cofactor evidence="1">
        <name>Co(2+)</name>
        <dbReference type="ChEBI" id="CHEBI:48828"/>
    </cofactor>
</comment>
<evidence type="ECO:0000313" key="5">
    <source>
        <dbReference type="EMBL" id="EGR31409.1"/>
    </source>
</evidence>
<evidence type="ECO:0000256" key="2">
    <source>
        <dbReference type="ARBA" id="ARBA00022723"/>
    </source>
</evidence>
<accession>G0QTN6</accession>
<dbReference type="PANTHER" id="PTHR43622">
    <property type="entry name" value="3-DEHYDROQUINATE SYNTHASE"/>
    <property type="match status" value="1"/>
</dbReference>
<dbReference type="GO" id="GO:0046872">
    <property type="term" value="F:metal ion binding"/>
    <property type="evidence" value="ECO:0007669"/>
    <property type="project" value="UniProtKB-KW"/>
</dbReference>
<dbReference type="InterPro" id="IPR050071">
    <property type="entry name" value="Dehydroquinate_synthase"/>
</dbReference>
<dbReference type="Pfam" id="PF24621">
    <property type="entry name" value="DHQS_C"/>
    <property type="match status" value="1"/>
</dbReference>
<dbReference type="AlphaFoldDB" id="G0QTN6"/>
<dbReference type="EMBL" id="GL983868">
    <property type="protein sequence ID" value="EGR31409.1"/>
    <property type="molecule type" value="Genomic_DNA"/>
</dbReference>
<dbReference type="OrthoDB" id="197068at2759"/>
<dbReference type="PANTHER" id="PTHR43622:SF1">
    <property type="entry name" value="3-DEHYDROQUINATE SYNTHASE"/>
    <property type="match status" value="1"/>
</dbReference>
<dbReference type="SUPFAM" id="SSF56796">
    <property type="entry name" value="Dehydroquinate synthase-like"/>
    <property type="match status" value="2"/>
</dbReference>
<sequence>MDYPNILFIQNPLQIVSEILHRFTKVQKYCIITDENIEKLYLPYLKSQFNNHQIYPEIFILKSGEQNKKFKSVVEQDKYEQNIRKILNYGHTLGHGIEYASKGKLLHGEAVSIGIVLANKLSQNIQKQDFDQEIKELLEKYGLPVEYPDFLDSDKVLQYIFFQLW</sequence>
<name>G0QTN6_ICHMU</name>